<organism evidence="1 2">
    <name type="scientific">Dallia pectoralis</name>
    <name type="common">Alaska blackfish</name>
    <dbReference type="NCBI Taxonomy" id="75939"/>
    <lineage>
        <taxon>Eukaryota</taxon>
        <taxon>Metazoa</taxon>
        <taxon>Chordata</taxon>
        <taxon>Craniata</taxon>
        <taxon>Vertebrata</taxon>
        <taxon>Euteleostomi</taxon>
        <taxon>Actinopterygii</taxon>
        <taxon>Neopterygii</taxon>
        <taxon>Teleostei</taxon>
        <taxon>Protacanthopterygii</taxon>
        <taxon>Esociformes</taxon>
        <taxon>Umbridae</taxon>
        <taxon>Dallia</taxon>
    </lineage>
</organism>
<sequence>MYVYRMIKNNSSDGAIGSCQQHGALGEPVLLLQALWDALRSQQEVLSSPYTTTLLAFLVHLVFCAPYLALDVLGHISPGIHLYSISRSAQPLRVCLRRWLDCFLRVAMRYLTTILPGTVLYQRMRNPSFPYLAPSCHQLFVEVTACLLLFDAIFFMLHYAMHRVPWLYRTVHRPHHRNQVTFALAAQDGSVAELLSLQMLAVGSTWAIGCHPMSEAVFHLINTWLAVEDHCGYDLPWALHRLLPCFGGAPFHQAHHHVYRGNFAPYFTHWDLLCGTYLYAREEPARKHEGRTMRRRRRKKSLGSDCVCE</sequence>
<protein>
    <submittedName>
        <fullName evidence="1">Uncharacterized protein</fullName>
    </submittedName>
</protein>
<dbReference type="EMBL" id="CM055737">
    <property type="protein sequence ID" value="KAJ8005846.1"/>
    <property type="molecule type" value="Genomic_DNA"/>
</dbReference>
<accession>A0ACC2GQB2</accession>
<reference evidence="1" key="1">
    <citation type="submission" date="2021-05" db="EMBL/GenBank/DDBJ databases">
        <authorList>
            <person name="Pan Q."/>
            <person name="Jouanno E."/>
            <person name="Zahm M."/>
            <person name="Klopp C."/>
            <person name="Cabau C."/>
            <person name="Louis A."/>
            <person name="Berthelot C."/>
            <person name="Parey E."/>
            <person name="Roest Crollius H."/>
            <person name="Montfort J."/>
            <person name="Robinson-Rechavi M."/>
            <person name="Bouchez O."/>
            <person name="Lampietro C."/>
            <person name="Lopez Roques C."/>
            <person name="Donnadieu C."/>
            <person name="Postlethwait J."/>
            <person name="Bobe J."/>
            <person name="Dillon D."/>
            <person name="Chandos A."/>
            <person name="von Hippel F."/>
            <person name="Guiguen Y."/>
        </authorList>
    </citation>
    <scope>NUCLEOTIDE SEQUENCE</scope>
    <source>
        <strain evidence="1">YG-Jan2019</strain>
    </source>
</reference>
<comment type="caution">
    <text evidence="1">The sequence shown here is derived from an EMBL/GenBank/DDBJ whole genome shotgun (WGS) entry which is preliminary data.</text>
</comment>
<evidence type="ECO:0000313" key="1">
    <source>
        <dbReference type="EMBL" id="KAJ8005846.1"/>
    </source>
</evidence>
<evidence type="ECO:0000313" key="2">
    <source>
        <dbReference type="Proteomes" id="UP001157502"/>
    </source>
</evidence>
<name>A0ACC2GQB2_DALPE</name>
<proteinExistence type="predicted"/>
<gene>
    <name evidence="1" type="ORF">DPEC_G00122150</name>
</gene>
<keyword evidence="2" id="KW-1185">Reference proteome</keyword>
<dbReference type="Proteomes" id="UP001157502">
    <property type="component" value="Chromosome 10"/>
</dbReference>